<dbReference type="Proteomes" id="UP000887579">
    <property type="component" value="Unplaced"/>
</dbReference>
<organism evidence="1 2">
    <name type="scientific">Panagrolaimus sp. ES5</name>
    <dbReference type="NCBI Taxonomy" id="591445"/>
    <lineage>
        <taxon>Eukaryota</taxon>
        <taxon>Metazoa</taxon>
        <taxon>Ecdysozoa</taxon>
        <taxon>Nematoda</taxon>
        <taxon>Chromadorea</taxon>
        <taxon>Rhabditida</taxon>
        <taxon>Tylenchina</taxon>
        <taxon>Panagrolaimomorpha</taxon>
        <taxon>Panagrolaimoidea</taxon>
        <taxon>Panagrolaimidae</taxon>
        <taxon>Panagrolaimus</taxon>
    </lineage>
</organism>
<sequence length="402" mass="45144">PCRDLECTNQGKCVETFEGEAKCQCPESNAIQFIKAEIKGDVCEIIHIDDNQITPQSCMPCSGDFHQWIKCLEKHAIQHGELSFLWKNCEKEDSECYNKLQGKDCFNDGKCNTVIDEFPIDRLNDKLFLVPKCYCSKNFQGDFCQHSFDKLRDPCEEAKDDFKCNGTCLFSEANGLQCLCDYGMKGTRCDIKDPCMPNPCEDNSTICVEIPDGTITPSYSCICGLNQDVDPKSMACITPHHKICSTTIGEPSCKNNGHCYPCALEDDGKITLCTEDEVQRGFRCICPPGFSPPFCDHKVTACSFHKCQNRGICIPKEGTLADYDCECEAEYNGTFCEQSPNICKTDGFAACVHGSCEINVKSGRGFSCKCKEGYFGYNCHIKEEWDFWNEIDVSSFEKSQFN</sequence>
<protein>
    <submittedName>
        <fullName evidence="2">EGF-like domain-containing protein</fullName>
    </submittedName>
</protein>
<dbReference type="WBParaSite" id="ES5_v2.g21582.t1">
    <property type="protein sequence ID" value="ES5_v2.g21582.t1"/>
    <property type="gene ID" value="ES5_v2.g21582"/>
</dbReference>
<name>A0AC34FW61_9BILA</name>
<proteinExistence type="predicted"/>
<accession>A0AC34FW61</accession>
<evidence type="ECO:0000313" key="1">
    <source>
        <dbReference type="Proteomes" id="UP000887579"/>
    </source>
</evidence>
<evidence type="ECO:0000313" key="2">
    <source>
        <dbReference type="WBParaSite" id="ES5_v2.g21582.t1"/>
    </source>
</evidence>
<reference evidence="2" key="1">
    <citation type="submission" date="2022-11" db="UniProtKB">
        <authorList>
            <consortium name="WormBaseParasite"/>
        </authorList>
    </citation>
    <scope>IDENTIFICATION</scope>
</reference>